<feature type="non-terminal residue" evidence="1">
    <location>
        <position position="88"/>
    </location>
</feature>
<proteinExistence type="predicted"/>
<feature type="non-terminal residue" evidence="1">
    <location>
        <position position="1"/>
    </location>
</feature>
<accession>A0A1A8LT16</accession>
<dbReference type="EMBL" id="HAEF01008694">
    <property type="protein sequence ID" value="SBR47079.1"/>
    <property type="molecule type" value="Transcribed_RNA"/>
</dbReference>
<protein>
    <submittedName>
        <fullName evidence="1">Uncharacterized protein</fullName>
    </submittedName>
</protein>
<dbReference type="AlphaFoldDB" id="A0A1A8LT16"/>
<organism evidence="1">
    <name type="scientific">Nothobranchius pienaari</name>
    <dbReference type="NCBI Taxonomy" id="704102"/>
    <lineage>
        <taxon>Eukaryota</taxon>
        <taxon>Metazoa</taxon>
        <taxon>Chordata</taxon>
        <taxon>Craniata</taxon>
        <taxon>Vertebrata</taxon>
        <taxon>Euteleostomi</taxon>
        <taxon>Actinopterygii</taxon>
        <taxon>Neopterygii</taxon>
        <taxon>Teleostei</taxon>
        <taxon>Neoteleostei</taxon>
        <taxon>Acanthomorphata</taxon>
        <taxon>Ovalentaria</taxon>
        <taxon>Atherinomorphae</taxon>
        <taxon>Cyprinodontiformes</taxon>
        <taxon>Nothobranchiidae</taxon>
        <taxon>Nothobranchius</taxon>
    </lineage>
</organism>
<reference evidence="1" key="2">
    <citation type="submission" date="2016-06" db="EMBL/GenBank/DDBJ databases">
        <title>The genome of a short-lived fish provides insights into sex chromosome evolution and the genetic control of aging.</title>
        <authorList>
            <person name="Reichwald K."/>
            <person name="Felder M."/>
            <person name="Petzold A."/>
            <person name="Koch P."/>
            <person name="Groth M."/>
            <person name="Platzer M."/>
        </authorList>
    </citation>
    <scope>NUCLEOTIDE SEQUENCE</scope>
    <source>
        <tissue evidence="1">Brain</tissue>
    </source>
</reference>
<gene>
    <name evidence="1" type="primary">Nfu_g_1_002263</name>
</gene>
<name>A0A1A8LT16_9TELE</name>
<sequence length="88" mass="9603">KGDVGPSFHELTTCGRGQRSRMHCVSGCSRGRDLSGLILGYESWLMVRGMSPLVGKEPELVCEVERVRLDIVRLTSTHGSDSGRAELS</sequence>
<evidence type="ECO:0000313" key="1">
    <source>
        <dbReference type="EMBL" id="SBR47079.1"/>
    </source>
</evidence>
<reference evidence="1" key="1">
    <citation type="submission" date="2016-05" db="EMBL/GenBank/DDBJ databases">
        <authorList>
            <person name="Lavstsen T."/>
            <person name="Jespersen J.S."/>
        </authorList>
    </citation>
    <scope>NUCLEOTIDE SEQUENCE</scope>
    <source>
        <tissue evidence="1">Brain</tissue>
    </source>
</reference>